<evidence type="ECO:0000256" key="3">
    <source>
        <dbReference type="ARBA" id="ARBA00022989"/>
    </source>
</evidence>
<gene>
    <name evidence="8" type="ORF">CODIS_21810</name>
</gene>
<dbReference type="AlphaFoldDB" id="A0A7Z1AF22"/>
<evidence type="ECO:0000256" key="6">
    <source>
        <dbReference type="SAM" id="Phobius"/>
    </source>
</evidence>
<dbReference type="PANTHER" id="PTHR10037">
    <property type="entry name" value="VOLTAGE-GATED CATION CHANNEL CALCIUM AND SODIUM"/>
    <property type="match status" value="1"/>
</dbReference>
<evidence type="ECO:0000313" key="8">
    <source>
        <dbReference type="EMBL" id="ODJ87476.1"/>
    </source>
</evidence>
<keyword evidence="4 6" id="KW-0472">Membrane</keyword>
<feature type="domain" description="Ion transport" evidence="7">
    <location>
        <begin position="19"/>
        <end position="236"/>
    </location>
</feature>
<evidence type="ECO:0000313" key="9">
    <source>
        <dbReference type="Proteomes" id="UP000094769"/>
    </source>
</evidence>
<evidence type="ECO:0000256" key="1">
    <source>
        <dbReference type="ARBA" id="ARBA00004141"/>
    </source>
</evidence>
<organism evidence="8 9">
    <name type="scientific">Candidatus Thiodiazotropha endolucinida</name>
    <dbReference type="NCBI Taxonomy" id="1655433"/>
    <lineage>
        <taxon>Bacteria</taxon>
        <taxon>Pseudomonadati</taxon>
        <taxon>Pseudomonadota</taxon>
        <taxon>Gammaproteobacteria</taxon>
        <taxon>Chromatiales</taxon>
        <taxon>Sedimenticolaceae</taxon>
        <taxon>Candidatus Thiodiazotropha</taxon>
    </lineage>
</organism>
<dbReference type="GO" id="GO:0086010">
    <property type="term" value="P:membrane depolarization during action potential"/>
    <property type="evidence" value="ECO:0007669"/>
    <property type="project" value="TreeGrafter"/>
</dbReference>
<protein>
    <submittedName>
        <fullName evidence="8">Ion transport protein</fullName>
    </submittedName>
</protein>
<keyword evidence="2 6" id="KW-0812">Transmembrane</keyword>
<dbReference type="PANTHER" id="PTHR10037:SF293">
    <property type="entry name" value="EF-HAND DOMAIN-CONTAINING PROTEIN"/>
    <property type="match status" value="1"/>
</dbReference>
<evidence type="ECO:0000259" key="7">
    <source>
        <dbReference type="Pfam" id="PF00520"/>
    </source>
</evidence>
<dbReference type="GO" id="GO:0070509">
    <property type="term" value="P:calcium ion import"/>
    <property type="evidence" value="ECO:0007669"/>
    <property type="project" value="TreeGrafter"/>
</dbReference>
<dbReference type="InterPro" id="IPR005821">
    <property type="entry name" value="Ion_trans_dom"/>
</dbReference>
<dbReference type="OrthoDB" id="5297065at2"/>
<feature type="region of interest" description="Disordered" evidence="5">
    <location>
        <begin position="274"/>
        <end position="293"/>
    </location>
</feature>
<feature type="transmembrane region" description="Helical" evidence="6">
    <location>
        <begin position="140"/>
        <end position="162"/>
    </location>
</feature>
<evidence type="ECO:0000256" key="4">
    <source>
        <dbReference type="ARBA" id="ARBA00023136"/>
    </source>
</evidence>
<dbReference type="Gene3D" id="1.10.287.70">
    <property type="match status" value="1"/>
</dbReference>
<sequence>MTLNSVTLRDRFEQLRSNKLFETFVILVIVISALMIGAKTYPIPAAAAQVLRIMDVGITLFFLTEIIIRMVAEKNLKAFFSKGWNIFDFLIVTASLIPVDDSEAALLGRLLRVFRVLRLVSIIPELRILMNAFVSAIPRMGYVSLLMFIIFYIYAAMGSMFFSEINRELWGNITIAMLTLFRIATFEDWTDVMYETMAVHPLSWSFYLSFIFIVAFVFLNMMIGIVLETLQREHEQFSRDSGEGEAGEVHRINARTEEMEQRLIRMEAMLSRLAPATAQPSGAIPDTGRNSTK</sequence>
<dbReference type="Proteomes" id="UP000094769">
    <property type="component" value="Unassembled WGS sequence"/>
</dbReference>
<dbReference type="GO" id="GO:0008332">
    <property type="term" value="F:low voltage-gated calcium channel activity"/>
    <property type="evidence" value="ECO:0007669"/>
    <property type="project" value="TreeGrafter"/>
</dbReference>
<dbReference type="GO" id="GO:0001518">
    <property type="term" value="C:voltage-gated sodium channel complex"/>
    <property type="evidence" value="ECO:0007669"/>
    <property type="project" value="TreeGrafter"/>
</dbReference>
<proteinExistence type="predicted"/>
<dbReference type="EMBL" id="MARB01000011">
    <property type="protein sequence ID" value="ODJ87476.1"/>
    <property type="molecule type" value="Genomic_DNA"/>
</dbReference>
<reference evidence="8 9" key="1">
    <citation type="submission" date="2016-06" db="EMBL/GenBank/DDBJ databases">
        <title>Genome sequence of endosymbiont of Candidatus Endolucinida thiodiazotropha.</title>
        <authorList>
            <person name="Poehlein A."/>
            <person name="Koenig S."/>
            <person name="Heiden S.E."/>
            <person name="Thuermer A."/>
            <person name="Voget S."/>
            <person name="Daniel R."/>
            <person name="Markert S."/>
            <person name="Gros O."/>
            <person name="Schweder T."/>
        </authorList>
    </citation>
    <scope>NUCLEOTIDE SEQUENCE [LARGE SCALE GENOMIC DNA]</scope>
    <source>
        <strain evidence="8 9">COS</strain>
    </source>
</reference>
<dbReference type="Gene3D" id="1.20.120.350">
    <property type="entry name" value="Voltage-gated potassium channels. Chain C"/>
    <property type="match status" value="1"/>
</dbReference>
<comment type="subcellular location">
    <subcellularLocation>
        <location evidence="1">Membrane</location>
        <topology evidence="1">Multi-pass membrane protein</topology>
    </subcellularLocation>
</comment>
<dbReference type="InterPro" id="IPR043203">
    <property type="entry name" value="VGCC_Ca_Na"/>
</dbReference>
<feature type="transmembrane region" description="Helical" evidence="6">
    <location>
        <begin position="20"/>
        <end position="38"/>
    </location>
</feature>
<name>A0A7Z1AF22_9GAMM</name>
<evidence type="ECO:0000256" key="5">
    <source>
        <dbReference type="SAM" id="MobiDB-lite"/>
    </source>
</evidence>
<feature type="transmembrane region" description="Helical" evidence="6">
    <location>
        <begin position="169"/>
        <end position="186"/>
    </location>
</feature>
<feature type="transmembrane region" description="Helical" evidence="6">
    <location>
        <begin position="50"/>
        <end position="72"/>
    </location>
</feature>
<keyword evidence="9" id="KW-1185">Reference proteome</keyword>
<accession>A0A7Z1AF22</accession>
<comment type="caution">
    <text evidence="8">The sequence shown here is derived from an EMBL/GenBank/DDBJ whole genome shotgun (WGS) entry which is preliminary data.</text>
</comment>
<dbReference type="Pfam" id="PF00520">
    <property type="entry name" value="Ion_trans"/>
    <property type="match status" value="1"/>
</dbReference>
<dbReference type="InterPro" id="IPR027359">
    <property type="entry name" value="Volt_channel_dom_sf"/>
</dbReference>
<evidence type="ECO:0000256" key="2">
    <source>
        <dbReference type="ARBA" id="ARBA00022692"/>
    </source>
</evidence>
<dbReference type="SUPFAM" id="SSF81324">
    <property type="entry name" value="Voltage-gated potassium channels"/>
    <property type="match status" value="1"/>
</dbReference>
<feature type="transmembrane region" description="Helical" evidence="6">
    <location>
        <begin position="206"/>
        <end position="227"/>
    </location>
</feature>
<keyword evidence="3 6" id="KW-1133">Transmembrane helix</keyword>
<dbReference type="RefSeq" id="WP_069124785.1">
    <property type="nucleotide sequence ID" value="NZ_MARB01000011.1"/>
</dbReference>
<dbReference type="GO" id="GO:0005248">
    <property type="term" value="F:voltage-gated sodium channel activity"/>
    <property type="evidence" value="ECO:0007669"/>
    <property type="project" value="TreeGrafter"/>
</dbReference>